<dbReference type="InterPro" id="IPR043129">
    <property type="entry name" value="ATPase_NBD"/>
</dbReference>
<protein>
    <recommendedName>
        <fullName evidence="15">General secretion pathway protein GspL</fullName>
    </recommendedName>
</protein>
<dbReference type="InterPro" id="IPR025691">
    <property type="entry name" value="GspL_pp_dom"/>
</dbReference>
<evidence type="ECO:0000256" key="7">
    <source>
        <dbReference type="ARBA" id="ARBA00022927"/>
    </source>
</evidence>
<evidence type="ECO:0000313" key="14">
    <source>
        <dbReference type="Proteomes" id="UP001501671"/>
    </source>
</evidence>
<keyword evidence="3" id="KW-0813">Transport</keyword>
<keyword evidence="6" id="KW-0812">Transmembrane</keyword>
<evidence type="ECO:0000256" key="2">
    <source>
        <dbReference type="ARBA" id="ARBA00005318"/>
    </source>
</evidence>
<organism evidence="13 14">
    <name type="scientific">Pigmentiphaga soli</name>
    <dbReference type="NCBI Taxonomy" id="1007095"/>
    <lineage>
        <taxon>Bacteria</taxon>
        <taxon>Pseudomonadati</taxon>
        <taxon>Pseudomonadota</taxon>
        <taxon>Betaproteobacteria</taxon>
        <taxon>Burkholderiales</taxon>
        <taxon>Alcaligenaceae</taxon>
        <taxon>Pigmentiphaga</taxon>
    </lineage>
</organism>
<keyword evidence="8" id="KW-1133">Transmembrane helix</keyword>
<evidence type="ECO:0008006" key="15">
    <source>
        <dbReference type="Google" id="ProtNLM"/>
    </source>
</evidence>
<feature type="domain" description="GspL cytoplasmic actin-ATPase-like" evidence="11">
    <location>
        <begin position="45"/>
        <end position="167"/>
    </location>
</feature>
<feature type="region of interest" description="Disordered" evidence="10">
    <location>
        <begin position="369"/>
        <end position="396"/>
    </location>
</feature>
<gene>
    <name evidence="13" type="ORF">GCM10023144_45830</name>
</gene>
<keyword evidence="14" id="KW-1185">Reference proteome</keyword>
<dbReference type="EMBL" id="BAABFO010000037">
    <property type="protein sequence ID" value="GAA4343182.1"/>
    <property type="molecule type" value="Genomic_DNA"/>
</dbReference>
<proteinExistence type="inferred from homology"/>
<dbReference type="InterPro" id="IPR024230">
    <property type="entry name" value="GspL_cyto_dom"/>
</dbReference>
<dbReference type="Proteomes" id="UP001501671">
    <property type="component" value="Unassembled WGS sequence"/>
</dbReference>
<keyword evidence="9" id="KW-0472">Membrane</keyword>
<evidence type="ECO:0000256" key="9">
    <source>
        <dbReference type="ARBA" id="ARBA00023136"/>
    </source>
</evidence>
<accession>A0ABP8HRE4</accession>
<dbReference type="RefSeq" id="WP_345252271.1">
    <property type="nucleotide sequence ID" value="NZ_BAABFO010000037.1"/>
</dbReference>
<dbReference type="NCBIfam" id="TIGR01709">
    <property type="entry name" value="typeII_sec_gspL"/>
    <property type="match status" value="1"/>
</dbReference>
<evidence type="ECO:0000256" key="4">
    <source>
        <dbReference type="ARBA" id="ARBA00022475"/>
    </source>
</evidence>
<evidence type="ECO:0000256" key="6">
    <source>
        <dbReference type="ARBA" id="ARBA00022692"/>
    </source>
</evidence>
<evidence type="ECO:0000259" key="11">
    <source>
        <dbReference type="Pfam" id="PF05134"/>
    </source>
</evidence>
<evidence type="ECO:0000256" key="8">
    <source>
        <dbReference type="ARBA" id="ARBA00022989"/>
    </source>
</evidence>
<keyword evidence="7" id="KW-0653">Protein transport</keyword>
<dbReference type="Gene3D" id="3.30.420.380">
    <property type="match status" value="1"/>
</dbReference>
<evidence type="ECO:0000256" key="3">
    <source>
        <dbReference type="ARBA" id="ARBA00022448"/>
    </source>
</evidence>
<sequence length="452" mass="47080">MKTTLRLELPALHELGADSPVAFALLDRQHAVLRSGELPLAGIAAGLPPSRIEAILHPGDAILASVTVPPLPPHRMDAAVAGAIEPMLLGDIEQLAVAHGPRAADGTMAVAWGVREALAGGLRQLADCGLAADALLPAPFALPLADGGWTALVRGGQIVVRTGPQSGYCWAIDPLAADADEPAAAALRLAAEQENPPSIAWVGAPPPGWTAPAGVAASGLDGAQRWRGTAPAWSLALPALRPRRQGGSRWKRPLAWSAAAAAVWILGLNVQAWRLEREERALRQQMAGQVKAAFPDIPVIVDPLRQAQQGRDALRAAGGTLADSDFLPLALATAKLLPQAAGNLATLRFADAELRLRLVDADIGMTRPAAPARPAPGPAPARRFGLRSTAPQPAPAAAPAQAAIDPEIVQRAQTLNLQVDRIDGEWRIRPAVAGEPGAQRVGRLRIQPGAPR</sequence>
<comment type="similarity">
    <text evidence="2">Belongs to the GSP L family.</text>
</comment>
<dbReference type="SUPFAM" id="SSF53067">
    <property type="entry name" value="Actin-like ATPase domain"/>
    <property type="match status" value="1"/>
</dbReference>
<feature type="region of interest" description="Disordered" evidence="10">
    <location>
        <begin position="432"/>
        <end position="452"/>
    </location>
</feature>
<dbReference type="Pfam" id="PF12693">
    <property type="entry name" value="GspL_C"/>
    <property type="match status" value="1"/>
</dbReference>
<evidence type="ECO:0000256" key="5">
    <source>
        <dbReference type="ARBA" id="ARBA00022519"/>
    </source>
</evidence>
<feature type="domain" description="GspL periplasmic" evidence="12">
    <location>
        <begin position="245"/>
        <end position="358"/>
    </location>
</feature>
<name>A0ABP8HRE4_9BURK</name>
<dbReference type="InterPro" id="IPR007812">
    <property type="entry name" value="T2SS_protein-GspL"/>
</dbReference>
<evidence type="ECO:0000313" key="13">
    <source>
        <dbReference type="EMBL" id="GAA4343182.1"/>
    </source>
</evidence>
<evidence type="ECO:0000256" key="10">
    <source>
        <dbReference type="SAM" id="MobiDB-lite"/>
    </source>
</evidence>
<evidence type="ECO:0000256" key="1">
    <source>
        <dbReference type="ARBA" id="ARBA00004377"/>
    </source>
</evidence>
<comment type="subcellular location">
    <subcellularLocation>
        <location evidence="1">Cell inner membrane</location>
        <topology evidence="1">Single-pass membrane protein</topology>
    </subcellularLocation>
</comment>
<keyword evidence="5" id="KW-0997">Cell inner membrane</keyword>
<reference evidence="14" key="1">
    <citation type="journal article" date="2019" name="Int. J. Syst. Evol. Microbiol.">
        <title>The Global Catalogue of Microorganisms (GCM) 10K type strain sequencing project: providing services to taxonomists for standard genome sequencing and annotation.</title>
        <authorList>
            <consortium name="The Broad Institute Genomics Platform"/>
            <consortium name="The Broad Institute Genome Sequencing Center for Infectious Disease"/>
            <person name="Wu L."/>
            <person name="Ma J."/>
        </authorList>
    </citation>
    <scope>NUCLEOTIDE SEQUENCE [LARGE SCALE GENOMIC DNA]</scope>
    <source>
        <strain evidence="14">JCM 17666</strain>
    </source>
</reference>
<keyword evidence="4" id="KW-1003">Cell membrane</keyword>
<evidence type="ECO:0000259" key="12">
    <source>
        <dbReference type="Pfam" id="PF12693"/>
    </source>
</evidence>
<dbReference type="Pfam" id="PF05134">
    <property type="entry name" value="T2SSL"/>
    <property type="match status" value="1"/>
</dbReference>
<comment type="caution">
    <text evidence="13">The sequence shown here is derived from an EMBL/GenBank/DDBJ whole genome shotgun (WGS) entry which is preliminary data.</text>
</comment>